<keyword evidence="1" id="KW-0521">NADP</keyword>
<evidence type="ECO:0000313" key="5">
    <source>
        <dbReference type="Proteomes" id="UP001500571"/>
    </source>
</evidence>
<dbReference type="Pfam" id="PF13602">
    <property type="entry name" value="ADH_zinc_N_2"/>
    <property type="match status" value="1"/>
</dbReference>
<dbReference type="PANTHER" id="PTHR48106">
    <property type="entry name" value="QUINONE OXIDOREDUCTASE PIG3-RELATED"/>
    <property type="match status" value="1"/>
</dbReference>
<dbReference type="InterPro" id="IPR013154">
    <property type="entry name" value="ADH-like_N"/>
</dbReference>
<dbReference type="PANTHER" id="PTHR48106:SF13">
    <property type="entry name" value="QUINONE OXIDOREDUCTASE-RELATED"/>
    <property type="match status" value="1"/>
</dbReference>
<dbReference type="Proteomes" id="UP001500571">
    <property type="component" value="Unassembled WGS sequence"/>
</dbReference>
<comment type="caution">
    <text evidence="4">The sequence shown here is derived from an EMBL/GenBank/DDBJ whole genome shotgun (WGS) entry which is preliminary data.</text>
</comment>
<dbReference type="EMBL" id="BAAAPB010000005">
    <property type="protein sequence ID" value="GAA1974255.1"/>
    <property type="molecule type" value="Genomic_DNA"/>
</dbReference>
<dbReference type="InterPro" id="IPR011032">
    <property type="entry name" value="GroES-like_sf"/>
</dbReference>
<dbReference type="CDD" id="cd05289">
    <property type="entry name" value="MDR_like_2"/>
    <property type="match status" value="1"/>
</dbReference>
<dbReference type="Gene3D" id="3.90.180.10">
    <property type="entry name" value="Medium-chain alcohol dehydrogenases, catalytic domain"/>
    <property type="match status" value="1"/>
</dbReference>
<evidence type="ECO:0000256" key="1">
    <source>
        <dbReference type="ARBA" id="ARBA00022857"/>
    </source>
</evidence>
<keyword evidence="5" id="KW-1185">Reference proteome</keyword>
<protein>
    <submittedName>
        <fullName evidence="4">NADP-dependent oxidoreductase</fullName>
    </submittedName>
</protein>
<evidence type="ECO:0000259" key="3">
    <source>
        <dbReference type="SMART" id="SM00829"/>
    </source>
</evidence>
<dbReference type="InterPro" id="IPR020843">
    <property type="entry name" value="ER"/>
</dbReference>
<evidence type="ECO:0000313" key="4">
    <source>
        <dbReference type="EMBL" id="GAA1974255.1"/>
    </source>
</evidence>
<keyword evidence="2" id="KW-0560">Oxidoreductase</keyword>
<gene>
    <name evidence="4" type="ORF">GCM10009798_39370</name>
</gene>
<organism evidence="4 5">
    <name type="scientific">Nocardioides panacihumi</name>
    <dbReference type="NCBI Taxonomy" id="400774"/>
    <lineage>
        <taxon>Bacteria</taxon>
        <taxon>Bacillati</taxon>
        <taxon>Actinomycetota</taxon>
        <taxon>Actinomycetes</taxon>
        <taxon>Propionibacteriales</taxon>
        <taxon>Nocardioidaceae</taxon>
        <taxon>Nocardioides</taxon>
    </lineage>
</organism>
<dbReference type="SUPFAM" id="SSF51735">
    <property type="entry name" value="NAD(P)-binding Rossmann-fold domains"/>
    <property type="match status" value="1"/>
</dbReference>
<feature type="domain" description="Enoyl reductase (ER)" evidence="3">
    <location>
        <begin position="9"/>
        <end position="294"/>
    </location>
</feature>
<dbReference type="Gene3D" id="3.40.50.720">
    <property type="entry name" value="NAD(P)-binding Rossmann-like Domain"/>
    <property type="match status" value="1"/>
</dbReference>
<name>A0ABP5D844_9ACTN</name>
<dbReference type="Pfam" id="PF08240">
    <property type="entry name" value="ADH_N"/>
    <property type="match status" value="1"/>
</dbReference>
<accession>A0ABP5D844</accession>
<dbReference type="SUPFAM" id="SSF50129">
    <property type="entry name" value="GroES-like"/>
    <property type="match status" value="1"/>
</dbReference>
<evidence type="ECO:0000256" key="2">
    <source>
        <dbReference type="ARBA" id="ARBA00023002"/>
    </source>
</evidence>
<dbReference type="InterPro" id="IPR036291">
    <property type="entry name" value="NAD(P)-bd_dom_sf"/>
</dbReference>
<reference evidence="5" key="1">
    <citation type="journal article" date="2019" name="Int. J. Syst. Evol. Microbiol.">
        <title>The Global Catalogue of Microorganisms (GCM) 10K type strain sequencing project: providing services to taxonomists for standard genome sequencing and annotation.</title>
        <authorList>
            <consortium name="The Broad Institute Genomics Platform"/>
            <consortium name="The Broad Institute Genome Sequencing Center for Infectious Disease"/>
            <person name="Wu L."/>
            <person name="Ma J."/>
        </authorList>
    </citation>
    <scope>NUCLEOTIDE SEQUENCE [LARGE SCALE GENOMIC DNA]</scope>
    <source>
        <strain evidence="5">JCM 15309</strain>
    </source>
</reference>
<proteinExistence type="predicted"/>
<dbReference type="SMART" id="SM00829">
    <property type="entry name" value="PKS_ER"/>
    <property type="match status" value="1"/>
</dbReference>
<sequence length="296" mass="30089">MAEHWVATGPRTFTLEEYDVSPPGPGQLTISVRAAGVNPADAKHPARADSFPVPIGYEVAGVVSAVGPSVSFAVGDPVLAFRVSGGWASSITVPDTDVFAKPDRLTYPEAANLLLAGCTAAEMLDVAGVGAGDTIVVHGASGAVGVSVLQQAALLGAAVIGTASPSRFDVVRRYGATPVAYGDGLLARLPTAVDAALDCVGTDEAVDVSLALVADRSRIVTIAAAARAEVDGFAALAGNRPASKAFRDEARARLVRLAAEGRLEVPIARTFPLSEALAAVEVIRAQHPGGKLALVP</sequence>
<dbReference type="RefSeq" id="WP_344047847.1">
    <property type="nucleotide sequence ID" value="NZ_BAAAPB010000005.1"/>
</dbReference>